<sequence length="103" mass="11016">MEILTNLPCGNVGQSMTTSCDRVPGPAKKPQEVLTSDSVTPTVTVTFRSRCDGIHSFQIHQPPRICVSTLGAGTLVYGMVCTVVAINCQIGRVSQSSFCPCKR</sequence>
<name>K1PCM3_MAGGI</name>
<evidence type="ECO:0000313" key="1">
    <source>
        <dbReference type="EMBL" id="EKC21542.1"/>
    </source>
</evidence>
<protein>
    <submittedName>
        <fullName evidence="1">Uncharacterized protein</fullName>
    </submittedName>
</protein>
<dbReference type="EMBL" id="JH816568">
    <property type="protein sequence ID" value="EKC21542.1"/>
    <property type="molecule type" value="Genomic_DNA"/>
</dbReference>
<accession>K1PCM3</accession>
<dbReference type="AlphaFoldDB" id="K1PCM3"/>
<organism evidence="1">
    <name type="scientific">Magallana gigas</name>
    <name type="common">Pacific oyster</name>
    <name type="synonym">Crassostrea gigas</name>
    <dbReference type="NCBI Taxonomy" id="29159"/>
    <lineage>
        <taxon>Eukaryota</taxon>
        <taxon>Metazoa</taxon>
        <taxon>Spiralia</taxon>
        <taxon>Lophotrochozoa</taxon>
        <taxon>Mollusca</taxon>
        <taxon>Bivalvia</taxon>
        <taxon>Autobranchia</taxon>
        <taxon>Pteriomorphia</taxon>
        <taxon>Ostreida</taxon>
        <taxon>Ostreoidea</taxon>
        <taxon>Ostreidae</taxon>
        <taxon>Magallana</taxon>
    </lineage>
</organism>
<gene>
    <name evidence="1" type="ORF">CGI_10003782</name>
</gene>
<dbReference type="InParanoid" id="K1PCM3"/>
<dbReference type="HOGENOM" id="CLU_2266305_0_0_1"/>
<reference evidence="1" key="1">
    <citation type="journal article" date="2012" name="Nature">
        <title>The oyster genome reveals stress adaptation and complexity of shell formation.</title>
        <authorList>
            <person name="Zhang G."/>
            <person name="Fang X."/>
            <person name="Guo X."/>
            <person name="Li L."/>
            <person name="Luo R."/>
            <person name="Xu F."/>
            <person name="Yang P."/>
            <person name="Zhang L."/>
            <person name="Wang X."/>
            <person name="Qi H."/>
            <person name="Xiong Z."/>
            <person name="Que H."/>
            <person name="Xie Y."/>
            <person name="Holland P.W."/>
            <person name="Paps J."/>
            <person name="Zhu Y."/>
            <person name="Wu F."/>
            <person name="Chen Y."/>
            <person name="Wang J."/>
            <person name="Peng C."/>
            <person name="Meng J."/>
            <person name="Yang L."/>
            <person name="Liu J."/>
            <person name="Wen B."/>
            <person name="Zhang N."/>
            <person name="Huang Z."/>
            <person name="Zhu Q."/>
            <person name="Feng Y."/>
            <person name="Mount A."/>
            <person name="Hedgecock D."/>
            <person name="Xu Z."/>
            <person name="Liu Y."/>
            <person name="Domazet-Loso T."/>
            <person name="Du Y."/>
            <person name="Sun X."/>
            <person name="Zhang S."/>
            <person name="Liu B."/>
            <person name="Cheng P."/>
            <person name="Jiang X."/>
            <person name="Li J."/>
            <person name="Fan D."/>
            <person name="Wang W."/>
            <person name="Fu W."/>
            <person name="Wang T."/>
            <person name="Wang B."/>
            <person name="Zhang J."/>
            <person name="Peng Z."/>
            <person name="Li Y."/>
            <person name="Li N."/>
            <person name="Wang J."/>
            <person name="Chen M."/>
            <person name="He Y."/>
            <person name="Tan F."/>
            <person name="Song X."/>
            <person name="Zheng Q."/>
            <person name="Huang R."/>
            <person name="Yang H."/>
            <person name="Du X."/>
            <person name="Chen L."/>
            <person name="Yang M."/>
            <person name="Gaffney P.M."/>
            <person name="Wang S."/>
            <person name="Luo L."/>
            <person name="She Z."/>
            <person name="Ming Y."/>
            <person name="Huang W."/>
            <person name="Zhang S."/>
            <person name="Huang B."/>
            <person name="Zhang Y."/>
            <person name="Qu T."/>
            <person name="Ni P."/>
            <person name="Miao G."/>
            <person name="Wang J."/>
            <person name="Wang Q."/>
            <person name="Steinberg C.E."/>
            <person name="Wang H."/>
            <person name="Li N."/>
            <person name="Qian L."/>
            <person name="Zhang G."/>
            <person name="Li Y."/>
            <person name="Yang H."/>
            <person name="Liu X."/>
            <person name="Wang J."/>
            <person name="Yin Y."/>
            <person name="Wang J."/>
        </authorList>
    </citation>
    <scope>NUCLEOTIDE SEQUENCE [LARGE SCALE GENOMIC DNA]</scope>
    <source>
        <strain evidence="1">05x7-T-G4-1.051#20</strain>
    </source>
</reference>
<proteinExistence type="predicted"/>